<dbReference type="SUPFAM" id="SSF53448">
    <property type="entry name" value="Nucleotide-diphospho-sugar transferases"/>
    <property type="match status" value="1"/>
</dbReference>
<evidence type="ECO:0000256" key="1">
    <source>
        <dbReference type="ARBA" id="ARBA00006739"/>
    </source>
</evidence>
<sequence>MTRPSGFPALSIAPAALADKLHAALPHWAMGLEEPGLARHLAATACGAADPDIVACGAGLALWSWQRAPLDAARAALLAGPLAASPSGRMAAVLAPLLSGGPDPAELGLLLSEGRAGDILRILLPRLRDARSALAWLAPAWDGLTRQPTADLALAALDACPWPRLLGGGAACLRARLLAELLVLHAAPAEALTALDALDAADPEGVFAAWAAYLRAELLLRLGEAEAGTVLLAGCFKALPWHTHLGLKLHGLLHPRPEARLEAASRAVILVYSWNKAELTRQTLASLARTDMGGARVLALDNGSADGTGEAMEASAGLFAPGALRVIRLPVNVGAPAARNWLIAQPEVQAAEFAVFLDDDVVLPERWLSRLLGELQANPSAGAAGCRIVSATPPQCLQSADYQLFAPSGREATIRGLPEHVNVFDNCAGALDFGLYSYARPAVHVSGCCHALRVDALRDLGGFDIRFSPTQFDDLDRDLRSAAAGRPAVYAGDVAVAHVQHSSLAKAKGPAAMGQVFGNKIKLEGRHGREEMDAVFRAGLAALWADLRDKWRDMPGG</sequence>
<evidence type="ECO:0000313" key="5">
    <source>
        <dbReference type="EMBL" id="SNR96751.1"/>
    </source>
</evidence>
<keyword evidence="3 5" id="KW-0808">Transferase</keyword>
<dbReference type="PANTHER" id="PTHR43179:SF12">
    <property type="entry name" value="GALACTOFURANOSYLTRANSFERASE GLFT2"/>
    <property type="match status" value="1"/>
</dbReference>
<keyword evidence="6" id="KW-1185">Reference proteome</keyword>
<accession>A0A239AN13</accession>
<dbReference type="PANTHER" id="PTHR43179">
    <property type="entry name" value="RHAMNOSYLTRANSFERASE WBBL"/>
    <property type="match status" value="1"/>
</dbReference>
<gene>
    <name evidence="5" type="ORF">SAMN04488503_2093</name>
</gene>
<name>A0A239AN13_9BACT</name>
<protein>
    <submittedName>
        <fullName evidence="5">Glycosyltransferase, GT2 family</fullName>
    </submittedName>
</protein>
<dbReference type="OrthoDB" id="5443808at2"/>
<dbReference type="InterPro" id="IPR029044">
    <property type="entry name" value="Nucleotide-diphossugar_trans"/>
</dbReference>
<dbReference type="RefSeq" id="WP_089274320.1">
    <property type="nucleotide sequence ID" value="NZ_FZOC01000004.1"/>
</dbReference>
<dbReference type="GO" id="GO:0016757">
    <property type="term" value="F:glycosyltransferase activity"/>
    <property type="evidence" value="ECO:0007669"/>
    <property type="project" value="UniProtKB-KW"/>
</dbReference>
<organism evidence="5 6">
    <name type="scientific">Humidesulfovibrio mexicanus</name>
    <dbReference type="NCBI Taxonomy" id="147047"/>
    <lineage>
        <taxon>Bacteria</taxon>
        <taxon>Pseudomonadati</taxon>
        <taxon>Thermodesulfobacteriota</taxon>
        <taxon>Desulfovibrionia</taxon>
        <taxon>Desulfovibrionales</taxon>
        <taxon>Desulfovibrionaceae</taxon>
        <taxon>Humidesulfovibrio</taxon>
    </lineage>
</organism>
<evidence type="ECO:0000313" key="6">
    <source>
        <dbReference type="Proteomes" id="UP000198324"/>
    </source>
</evidence>
<comment type="similarity">
    <text evidence="1">Belongs to the glycosyltransferase 2 family.</text>
</comment>
<dbReference type="Pfam" id="PF00535">
    <property type="entry name" value="Glycos_transf_2"/>
    <property type="match status" value="1"/>
</dbReference>
<dbReference type="AlphaFoldDB" id="A0A239AN13"/>
<keyword evidence="2" id="KW-0328">Glycosyltransferase</keyword>
<dbReference type="EMBL" id="FZOC01000004">
    <property type="protein sequence ID" value="SNR96751.1"/>
    <property type="molecule type" value="Genomic_DNA"/>
</dbReference>
<dbReference type="Gene3D" id="3.90.550.10">
    <property type="entry name" value="Spore Coat Polysaccharide Biosynthesis Protein SpsA, Chain A"/>
    <property type="match status" value="1"/>
</dbReference>
<feature type="domain" description="Glycosyltransferase 2-like" evidence="4">
    <location>
        <begin position="269"/>
        <end position="390"/>
    </location>
</feature>
<reference evidence="5 6" key="1">
    <citation type="submission" date="2017-06" db="EMBL/GenBank/DDBJ databases">
        <authorList>
            <person name="Kim H.J."/>
            <person name="Triplett B.A."/>
        </authorList>
    </citation>
    <scope>NUCLEOTIDE SEQUENCE [LARGE SCALE GENOMIC DNA]</scope>
    <source>
        <strain evidence="5 6">DSM 13116</strain>
    </source>
</reference>
<evidence type="ECO:0000259" key="4">
    <source>
        <dbReference type="Pfam" id="PF00535"/>
    </source>
</evidence>
<dbReference type="InterPro" id="IPR001173">
    <property type="entry name" value="Glyco_trans_2-like"/>
</dbReference>
<evidence type="ECO:0000256" key="3">
    <source>
        <dbReference type="ARBA" id="ARBA00022679"/>
    </source>
</evidence>
<evidence type="ECO:0000256" key="2">
    <source>
        <dbReference type="ARBA" id="ARBA00022676"/>
    </source>
</evidence>
<dbReference type="Proteomes" id="UP000198324">
    <property type="component" value="Unassembled WGS sequence"/>
</dbReference>
<proteinExistence type="inferred from homology"/>